<dbReference type="OrthoDB" id="3646051at2759"/>
<gene>
    <name evidence="2" type="ORF">CB0940_07338</name>
</gene>
<evidence type="ECO:0000256" key="1">
    <source>
        <dbReference type="SAM" id="MobiDB-lite"/>
    </source>
</evidence>
<proteinExistence type="predicted"/>
<protein>
    <submittedName>
        <fullName evidence="2">Uncharacterized protein</fullName>
    </submittedName>
</protein>
<dbReference type="EMBL" id="LKMD01000108">
    <property type="protein sequence ID" value="PIA89646.1"/>
    <property type="molecule type" value="Genomic_DNA"/>
</dbReference>
<sequence>MAPSPLQRRRTLSTKMSSPSGIFRRLGSFFYGGDEKRNDDPTAIHPRKAAEFEDAGAVPAPLQIAEKATTAGMSSMSGAEVNRGSSQTGDYGVQETKLSATQKKNRNRKAKKKKQVKGVAPAVSAVTPISLPYQELLQHTKGSRPLFSELAADESKYNEFIANPEKRASFFNSISALTETAAETLAARQHERRSTQVKSAEELEFEADLETLCREGKQMLEWKEDIDGLWEQAEEMGVTGENLEEFIGQMDLSGVTDEMLKNQYVLQDGEWVLKVPDEEDVKEAKKMYDGMLAGEWQDFLGVPSPPQLDGEETLIEAADNQLAEVVASANPPTQSRIPAPTFPLRHSFTRDGVEWQERPGQVLRRMSKSDSLRELAATQPHGTGETSSEDHASDQGYGSGSDRPGTPAKSTTAERPTSVQKDNTEATAATPQAAAEGLENLSQADSQEMKRILADVFPALLPYESALASHQEWLYNFRRAQQPTKLPSPVSPTSNSQPSSEEDASITFQSRRQPLLSKCRTPEERRAVRVANGDRNWRRIGPRLASAEYVHPIADRSLKVIELAKEDRVRKMEEEGTKRLMEKLSRMDDLKQKVHEQTYGEMEQ</sequence>
<feature type="region of interest" description="Disordered" evidence="1">
    <location>
        <begin position="67"/>
        <end position="112"/>
    </location>
</feature>
<dbReference type="AlphaFoldDB" id="A0A2G5HAR6"/>
<evidence type="ECO:0000313" key="2">
    <source>
        <dbReference type="EMBL" id="PIA89646.1"/>
    </source>
</evidence>
<feature type="compositionally biased region" description="Basic residues" evidence="1">
    <location>
        <begin position="103"/>
        <end position="112"/>
    </location>
</feature>
<comment type="caution">
    <text evidence="2">The sequence shown here is derived from an EMBL/GenBank/DDBJ whole genome shotgun (WGS) entry which is preliminary data.</text>
</comment>
<feature type="compositionally biased region" description="Polar residues" evidence="1">
    <location>
        <begin position="71"/>
        <end position="89"/>
    </location>
</feature>
<organism evidence="2 3">
    <name type="scientific">Cercospora beticola</name>
    <name type="common">Sugarbeet leaf spot fungus</name>
    <dbReference type="NCBI Taxonomy" id="122368"/>
    <lineage>
        <taxon>Eukaryota</taxon>
        <taxon>Fungi</taxon>
        <taxon>Dikarya</taxon>
        <taxon>Ascomycota</taxon>
        <taxon>Pezizomycotina</taxon>
        <taxon>Dothideomycetes</taxon>
        <taxon>Dothideomycetidae</taxon>
        <taxon>Mycosphaerellales</taxon>
        <taxon>Mycosphaerellaceae</taxon>
        <taxon>Cercospora</taxon>
    </lineage>
</organism>
<feature type="compositionally biased region" description="Polar residues" evidence="1">
    <location>
        <begin position="483"/>
        <end position="499"/>
    </location>
</feature>
<feature type="region of interest" description="Disordered" evidence="1">
    <location>
        <begin position="350"/>
        <end position="439"/>
    </location>
</feature>
<feature type="compositionally biased region" description="Polar residues" evidence="1">
    <location>
        <begin position="408"/>
        <end position="421"/>
    </location>
</feature>
<dbReference type="Proteomes" id="UP000230605">
    <property type="component" value="Chromosome 5"/>
</dbReference>
<evidence type="ECO:0000313" key="3">
    <source>
        <dbReference type="Proteomes" id="UP000230605"/>
    </source>
</evidence>
<reference evidence="2 3" key="1">
    <citation type="submission" date="2015-10" db="EMBL/GenBank/DDBJ databases">
        <title>The cercosporin biosynthetic gene cluster was horizontally transferred to several fungal lineages and shown to be expanded in Cercospora beticola based on microsynteny with recipient genomes.</title>
        <authorList>
            <person name="De Jonge R."/>
            <person name="Ebert M.K."/>
            <person name="Suttle J.C."/>
            <person name="Jurick Ii W.M."/>
            <person name="Secor G.A."/>
            <person name="Thomma B.P."/>
            <person name="Van De Peer Y."/>
            <person name="Bolton M.D."/>
        </authorList>
    </citation>
    <scope>NUCLEOTIDE SEQUENCE [LARGE SCALE GENOMIC DNA]</scope>
    <source>
        <strain evidence="2 3">09-40</strain>
    </source>
</reference>
<accession>A0A2G5HAR6</accession>
<feature type="compositionally biased region" description="Low complexity" evidence="1">
    <location>
        <begin position="425"/>
        <end position="436"/>
    </location>
</feature>
<name>A0A2G5HAR6_CERBT</name>
<feature type="region of interest" description="Disordered" evidence="1">
    <location>
        <begin position="483"/>
        <end position="513"/>
    </location>
</feature>